<keyword evidence="8" id="KW-1185">Reference proteome</keyword>
<dbReference type="GO" id="GO:0005886">
    <property type="term" value="C:plasma membrane"/>
    <property type="evidence" value="ECO:0007669"/>
    <property type="project" value="TreeGrafter"/>
</dbReference>
<organism evidence="7 8">
    <name type="scientific">Desmophyllum pertusum</name>
    <dbReference type="NCBI Taxonomy" id="174260"/>
    <lineage>
        <taxon>Eukaryota</taxon>
        <taxon>Metazoa</taxon>
        <taxon>Cnidaria</taxon>
        <taxon>Anthozoa</taxon>
        <taxon>Hexacorallia</taxon>
        <taxon>Scleractinia</taxon>
        <taxon>Caryophylliina</taxon>
        <taxon>Caryophylliidae</taxon>
        <taxon>Desmophyllum</taxon>
    </lineage>
</organism>
<evidence type="ECO:0000259" key="5">
    <source>
        <dbReference type="PROSITE" id="PS50011"/>
    </source>
</evidence>
<evidence type="ECO:0000256" key="3">
    <source>
        <dbReference type="SAM" id="MobiDB-lite"/>
    </source>
</evidence>
<feature type="domain" description="Fibronectin type-III" evidence="6">
    <location>
        <begin position="524"/>
        <end position="626"/>
    </location>
</feature>
<dbReference type="Pfam" id="PF13385">
    <property type="entry name" value="Laminin_G_3"/>
    <property type="match status" value="1"/>
</dbReference>
<evidence type="ECO:0000313" key="7">
    <source>
        <dbReference type="EMBL" id="KAJ7384384.1"/>
    </source>
</evidence>
<evidence type="ECO:0000256" key="1">
    <source>
        <dbReference type="ARBA" id="ARBA00004167"/>
    </source>
</evidence>
<dbReference type="GO" id="GO:0043235">
    <property type="term" value="C:receptor complex"/>
    <property type="evidence" value="ECO:0007669"/>
    <property type="project" value="TreeGrafter"/>
</dbReference>
<dbReference type="SUPFAM" id="SSF49899">
    <property type="entry name" value="Concanavalin A-like lectins/glucanases"/>
    <property type="match status" value="1"/>
</dbReference>
<dbReference type="PANTHER" id="PTHR24416">
    <property type="entry name" value="TYROSINE-PROTEIN KINASE RECEPTOR"/>
    <property type="match status" value="1"/>
</dbReference>
<comment type="subcellular location">
    <subcellularLocation>
        <location evidence="1">Membrane</location>
        <topology evidence="1">Single-pass membrane protein</topology>
    </subcellularLocation>
</comment>
<dbReference type="InterPro" id="IPR011009">
    <property type="entry name" value="Kinase-like_dom_sf"/>
</dbReference>
<dbReference type="InterPro" id="IPR050122">
    <property type="entry name" value="RTK"/>
</dbReference>
<dbReference type="Gene3D" id="3.30.200.20">
    <property type="entry name" value="Phosphorylase Kinase, domain 1"/>
    <property type="match status" value="1"/>
</dbReference>
<dbReference type="GO" id="GO:0007169">
    <property type="term" value="P:cell surface receptor protein tyrosine kinase signaling pathway"/>
    <property type="evidence" value="ECO:0007669"/>
    <property type="project" value="TreeGrafter"/>
</dbReference>
<keyword evidence="4" id="KW-0812">Transmembrane</keyword>
<name>A0A9W9ZQX9_9CNID</name>
<dbReference type="PROSITE" id="PS50853">
    <property type="entry name" value="FN3"/>
    <property type="match status" value="1"/>
</dbReference>
<protein>
    <recommendedName>
        <fullName evidence="9">Receptor protein-tyrosine kinase</fullName>
    </recommendedName>
</protein>
<dbReference type="EMBL" id="MU825887">
    <property type="protein sequence ID" value="KAJ7384384.1"/>
    <property type="molecule type" value="Genomic_DNA"/>
</dbReference>
<sequence>MSARATSIFKPLVTRAKNAEFLLTGVFGWYRFRCKTKIIILPYIGNYPLNNDTSSRPFYGSIVDLSVYGIALTEEENFNLFTRGHIVHRHSWFLDGSDSDARYFRNVSFIQGRCPGSKAAHFSQQGSFATVPNKNISDCDFTLGCWIRRTTNPAHDQYVITVWSMSGKPLILGVKYLHGNSFYLVYFLRQSSEYEWMMRSYLMNNGVNLDEWTHIAVTCSGANGKITMFVNGTERNSYTSYQMPGYNFSNTPPGSPSHIGNNPFNAAQFRYQFYGSVMNLYLTGVALSTDEVFKAFMKDVSVPIIKSTKDVEGDTVVVKWKKIPCPPINMYTVYYRELMPYAYGLWKSVDVPQSATTYSIQLTCHREYEIAVTANGERPFFVSSNPPWVVKLDKYTKYLTKGEDFKKKTCGTYAYISAVVCLHKLIFVDDPLIINQTKKLKGSTVMVFWKELCLNAVRYTVYYREVMLRINRSRWNAVGVSGMATNCTLQLKCFKEYEIVVTARGTNGGTRDSKPWTFKTGEGKLSSPVIKNAEIEIHGCNVKLTWSPPRNNECPLSMYVLHYREIKPRGNEVDWQQVSITQVMNTTYVIPLNCDAEYEISMSARDEKRESTMHMSNFRQIKTNSQSSERTVGKPKDVDTIDTVIIGLLAGIIALVVLIIVGIFCYKKRIKKREVNAPLSKWSKSEMVPLLQREVPPELVTLMEELGRGAFGKVHKGFLREVPKVEVFYKPREQRVEFKEERVVAIKVLLDTADKEGKEQFLREIEFMKRIGSHRNVLSMIGYWVKSDPIMLILEYVPHGDLLHWLRNKRQKIKLKHNTGGDILEEVAHRSSGHEYSGKFTSKGNGQKGRVKEEDMESNEDQRTKGTGKNFTKCI</sequence>
<proteinExistence type="predicted"/>
<evidence type="ECO:0000313" key="8">
    <source>
        <dbReference type="Proteomes" id="UP001163046"/>
    </source>
</evidence>
<feature type="domain" description="Protein kinase" evidence="5">
    <location>
        <begin position="700"/>
        <end position="875"/>
    </location>
</feature>
<dbReference type="AlphaFoldDB" id="A0A9W9ZQX9"/>
<dbReference type="SUPFAM" id="SSF49265">
    <property type="entry name" value="Fibronectin type III"/>
    <property type="match status" value="2"/>
</dbReference>
<dbReference type="PANTHER" id="PTHR24416:SF583">
    <property type="entry name" value="RECEPTOR PROTEIN-TYROSINE KINASE"/>
    <property type="match status" value="1"/>
</dbReference>
<feature type="transmembrane region" description="Helical" evidence="4">
    <location>
        <begin position="644"/>
        <end position="666"/>
    </location>
</feature>
<gene>
    <name evidence="7" type="ORF">OS493_021791</name>
</gene>
<dbReference type="Pfam" id="PF07714">
    <property type="entry name" value="PK_Tyr_Ser-Thr"/>
    <property type="match status" value="1"/>
</dbReference>
<dbReference type="Gene3D" id="2.60.120.200">
    <property type="match status" value="1"/>
</dbReference>
<evidence type="ECO:0000256" key="4">
    <source>
        <dbReference type="SAM" id="Phobius"/>
    </source>
</evidence>
<dbReference type="InterPro" id="IPR000719">
    <property type="entry name" value="Prot_kinase_dom"/>
</dbReference>
<dbReference type="InterPro" id="IPR036116">
    <property type="entry name" value="FN3_sf"/>
</dbReference>
<dbReference type="InterPro" id="IPR001245">
    <property type="entry name" value="Ser-Thr/Tyr_kinase_cat_dom"/>
</dbReference>
<feature type="compositionally biased region" description="Polar residues" evidence="3">
    <location>
        <begin position="865"/>
        <end position="875"/>
    </location>
</feature>
<dbReference type="PROSITE" id="PS50011">
    <property type="entry name" value="PROTEIN_KINASE_DOM"/>
    <property type="match status" value="1"/>
</dbReference>
<feature type="region of interest" description="Disordered" evidence="3">
    <location>
        <begin position="834"/>
        <end position="875"/>
    </location>
</feature>
<dbReference type="SUPFAM" id="SSF56112">
    <property type="entry name" value="Protein kinase-like (PK-like)"/>
    <property type="match status" value="1"/>
</dbReference>
<dbReference type="InterPro" id="IPR003961">
    <property type="entry name" value="FN3_dom"/>
</dbReference>
<keyword evidence="2" id="KW-0325">Glycoprotein</keyword>
<evidence type="ECO:0008006" key="9">
    <source>
        <dbReference type="Google" id="ProtNLM"/>
    </source>
</evidence>
<dbReference type="GO" id="GO:0004714">
    <property type="term" value="F:transmembrane receptor protein tyrosine kinase activity"/>
    <property type="evidence" value="ECO:0007669"/>
    <property type="project" value="TreeGrafter"/>
</dbReference>
<comment type="caution">
    <text evidence="7">The sequence shown here is derived from an EMBL/GenBank/DDBJ whole genome shotgun (WGS) entry which is preliminary data.</text>
</comment>
<reference evidence="7" key="1">
    <citation type="submission" date="2023-01" db="EMBL/GenBank/DDBJ databases">
        <title>Genome assembly of the deep-sea coral Lophelia pertusa.</title>
        <authorList>
            <person name="Herrera S."/>
            <person name="Cordes E."/>
        </authorList>
    </citation>
    <scope>NUCLEOTIDE SEQUENCE</scope>
    <source>
        <strain evidence="7">USNM1676648</strain>
        <tissue evidence="7">Polyp</tissue>
    </source>
</reference>
<evidence type="ECO:0000256" key="2">
    <source>
        <dbReference type="ARBA" id="ARBA00023180"/>
    </source>
</evidence>
<dbReference type="GO" id="GO:0005524">
    <property type="term" value="F:ATP binding"/>
    <property type="evidence" value="ECO:0007669"/>
    <property type="project" value="InterPro"/>
</dbReference>
<keyword evidence="4" id="KW-0472">Membrane</keyword>
<dbReference type="InterPro" id="IPR013320">
    <property type="entry name" value="ConA-like_dom_sf"/>
</dbReference>
<dbReference type="Gene3D" id="2.60.40.10">
    <property type="entry name" value="Immunoglobulins"/>
    <property type="match status" value="3"/>
</dbReference>
<dbReference type="Proteomes" id="UP001163046">
    <property type="component" value="Unassembled WGS sequence"/>
</dbReference>
<dbReference type="InterPro" id="IPR013783">
    <property type="entry name" value="Ig-like_fold"/>
</dbReference>
<evidence type="ECO:0000259" key="6">
    <source>
        <dbReference type="PROSITE" id="PS50853"/>
    </source>
</evidence>
<accession>A0A9W9ZQX9</accession>
<keyword evidence="4" id="KW-1133">Transmembrane helix</keyword>
<dbReference type="SMART" id="SM00060">
    <property type="entry name" value="FN3"/>
    <property type="match status" value="3"/>
</dbReference>
<dbReference type="CDD" id="cd00063">
    <property type="entry name" value="FN3"/>
    <property type="match status" value="1"/>
</dbReference>